<dbReference type="EMBL" id="JAGQDD010000003">
    <property type="protein sequence ID" value="MBQ0930064.1"/>
    <property type="molecule type" value="Genomic_DNA"/>
</dbReference>
<evidence type="ECO:0000313" key="1">
    <source>
        <dbReference type="EMBL" id="MBQ0930064.1"/>
    </source>
</evidence>
<accession>A0A941BKF3</accession>
<evidence type="ECO:0000313" key="2">
    <source>
        <dbReference type="Proteomes" id="UP000676246"/>
    </source>
</evidence>
<organism evidence="1 2">
    <name type="scientific">Ideonella alba</name>
    <dbReference type="NCBI Taxonomy" id="2824118"/>
    <lineage>
        <taxon>Bacteria</taxon>
        <taxon>Pseudomonadati</taxon>
        <taxon>Pseudomonadota</taxon>
        <taxon>Betaproteobacteria</taxon>
        <taxon>Burkholderiales</taxon>
        <taxon>Sphaerotilaceae</taxon>
        <taxon>Ideonella</taxon>
    </lineage>
</organism>
<name>A0A941BKF3_9BURK</name>
<dbReference type="Gene3D" id="2.60.200.60">
    <property type="match status" value="1"/>
</dbReference>
<protein>
    <submittedName>
        <fullName evidence="1">PAAR domain-containing protein</fullName>
    </submittedName>
</protein>
<comment type="caution">
    <text evidence="1">The sequence shown here is derived from an EMBL/GenBank/DDBJ whole genome shotgun (WGS) entry which is preliminary data.</text>
</comment>
<proteinExistence type="predicted"/>
<gene>
    <name evidence="1" type="ORF">KAK03_06145</name>
</gene>
<dbReference type="CDD" id="cd14739">
    <property type="entry name" value="PAAR_3"/>
    <property type="match status" value="1"/>
</dbReference>
<dbReference type="AlphaFoldDB" id="A0A941BKF3"/>
<dbReference type="Pfam" id="PF05488">
    <property type="entry name" value="PAAR_motif"/>
    <property type="match status" value="1"/>
</dbReference>
<sequence length="92" mass="8848">MPPAARIADLSSHGGTVVGPGVPTVLIGGMPAAVLGDQHVCSLPPNSHQPTVSPFVAGSATVFIGGKPALRVGDTCVCGAAVVVGAPTVIIG</sequence>
<keyword evidence="2" id="KW-1185">Reference proteome</keyword>
<dbReference type="RefSeq" id="WP_210852438.1">
    <property type="nucleotide sequence ID" value="NZ_JAGQDD010000003.1"/>
</dbReference>
<reference evidence="1 2" key="1">
    <citation type="submission" date="2021-04" db="EMBL/GenBank/DDBJ databases">
        <title>The genome sequence of Ideonella sp. 3Y2.</title>
        <authorList>
            <person name="Liu Y."/>
        </authorList>
    </citation>
    <scope>NUCLEOTIDE SEQUENCE [LARGE SCALE GENOMIC DNA]</scope>
    <source>
        <strain evidence="1 2">3Y2</strain>
    </source>
</reference>
<dbReference type="InterPro" id="IPR008727">
    <property type="entry name" value="PAAR_motif"/>
</dbReference>
<dbReference type="Proteomes" id="UP000676246">
    <property type="component" value="Unassembled WGS sequence"/>
</dbReference>